<dbReference type="InterPro" id="IPR050721">
    <property type="entry name" value="Trk_Ktr_HKT_K-transport"/>
</dbReference>
<dbReference type="SUPFAM" id="SSF81324">
    <property type="entry name" value="Voltage-gated potassium channels"/>
    <property type="match status" value="1"/>
</dbReference>
<evidence type="ECO:0000259" key="3">
    <source>
        <dbReference type="PROSITE" id="PS51202"/>
    </source>
</evidence>
<dbReference type="Pfam" id="PF02080">
    <property type="entry name" value="TrkA_C"/>
    <property type="match status" value="2"/>
</dbReference>
<dbReference type="InterPro" id="IPR003148">
    <property type="entry name" value="RCK_N"/>
</dbReference>
<evidence type="ECO:0000313" key="4">
    <source>
        <dbReference type="EMBL" id="QCC44406.1"/>
    </source>
</evidence>
<keyword evidence="1" id="KW-0812">Transmembrane</keyword>
<dbReference type="PROSITE" id="PS51201">
    <property type="entry name" value="RCK_N"/>
    <property type="match status" value="2"/>
</dbReference>
<dbReference type="InterPro" id="IPR006037">
    <property type="entry name" value="RCK_C"/>
</dbReference>
<dbReference type="RefSeq" id="WP_010902419.1">
    <property type="nucleotide sequence ID" value="NZ_VRYN01000002.1"/>
</dbReference>
<proteinExistence type="predicted"/>
<dbReference type="Gene3D" id="3.40.50.720">
    <property type="entry name" value="NAD(P)-binding Rossmann-like Domain"/>
    <property type="match status" value="2"/>
</dbReference>
<dbReference type="GeneID" id="68693504"/>
<dbReference type="Gene3D" id="1.10.287.70">
    <property type="match status" value="1"/>
</dbReference>
<dbReference type="Proteomes" id="UP000296216">
    <property type="component" value="Chromosome"/>
</dbReference>
<dbReference type="PANTHER" id="PTHR43833:SF9">
    <property type="entry name" value="POTASSIUM CHANNEL PROTEIN YUGO-RELATED"/>
    <property type="match status" value="1"/>
</dbReference>
<evidence type="ECO:0000256" key="1">
    <source>
        <dbReference type="SAM" id="Phobius"/>
    </source>
</evidence>
<evidence type="ECO:0000259" key="2">
    <source>
        <dbReference type="PROSITE" id="PS51201"/>
    </source>
</evidence>
<gene>
    <name evidence="4" type="primary">pchA2</name>
    <name evidence="5" type="ORF">APQ99_01183</name>
    <name evidence="4" type="ORF">HBSAL_03405</name>
</gene>
<keyword evidence="1" id="KW-1133">Transmembrane helix</keyword>
<dbReference type="GO" id="GO:0006813">
    <property type="term" value="P:potassium ion transport"/>
    <property type="evidence" value="ECO:0007669"/>
    <property type="project" value="InterPro"/>
</dbReference>
<name>A0A4D6GTB2_HALS9</name>
<dbReference type="PANTHER" id="PTHR43833">
    <property type="entry name" value="POTASSIUM CHANNEL PROTEIN 2-RELATED-RELATED"/>
    <property type="match status" value="1"/>
</dbReference>
<dbReference type="SUPFAM" id="SSF116726">
    <property type="entry name" value="TrkA C-terminal domain-like"/>
    <property type="match status" value="2"/>
</dbReference>
<dbReference type="Pfam" id="PF02254">
    <property type="entry name" value="TrkA_N"/>
    <property type="match status" value="2"/>
</dbReference>
<dbReference type="SUPFAM" id="SSF51735">
    <property type="entry name" value="NAD(P)-binding Rossmann-fold domains"/>
    <property type="match status" value="2"/>
</dbReference>
<feature type="domain" description="RCK N-terminal" evidence="2">
    <location>
        <begin position="111"/>
        <end position="227"/>
    </location>
</feature>
<feature type="domain" description="RCK C-terminal" evidence="3">
    <location>
        <begin position="464"/>
        <end position="545"/>
    </location>
</feature>
<feature type="transmembrane region" description="Helical" evidence="1">
    <location>
        <begin position="69"/>
        <end position="91"/>
    </location>
</feature>
<reference evidence="4" key="3">
    <citation type="journal article" name="MicrobiologyOpen">
        <title>Whole-genome comparison between the type strain of Halobacterium salinarum (DSM 3754(T)) and the laboratory strains R1 and NRC-1.</title>
        <authorList>
            <person name="Pfeiffer F."/>
            <person name="Losensky G."/>
            <person name="Marchfelder A."/>
            <person name="Habermann B."/>
            <person name="Dyall-Smith M."/>
        </authorList>
    </citation>
    <scope>NUCLEOTIDE SEQUENCE</scope>
    <source>
        <strain evidence="4">91-R6</strain>
    </source>
</reference>
<evidence type="ECO:0000313" key="7">
    <source>
        <dbReference type="Proteomes" id="UP000323075"/>
    </source>
</evidence>
<dbReference type="InterPro" id="IPR036291">
    <property type="entry name" value="NAD(P)-bd_dom_sf"/>
</dbReference>
<evidence type="ECO:0000313" key="5">
    <source>
        <dbReference type="EMBL" id="TYO76546.1"/>
    </source>
</evidence>
<dbReference type="GO" id="GO:0008324">
    <property type="term" value="F:monoatomic cation transmembrane transporter activity"/>
    <property type="evidence" value="ECO:0007669"/>
    <property type="project" value="InterPro"/>
</dbReference>
<sequence length="545" mass="58334">MNKWQRRTAAYSLGLLGLMAAFAVGYYYGMRLFEGDPKTFVHSFRVVVETFTTTGYGSDAPWATPEMNVFVAVMDLTGVALIFMALPAFVFPLMEDAFATTVPQTVVDDYSDHVVVCTYTSRAGALVADLESRDVAYVIVEPDREQAIELYEDGVDVVHADPESVSGLRGAGLASARALVADVSDRVDASIVLAAREANEDVPIVSVVEDPDRIPYHRLAGADDVLSPRPLLGRSLASKVTMSVSMDAADAVEIRDGFEMAEFPVHPGSELQGTTLARSGIRERTGVNVVGAWFNGEFETPPDPETRLTDGTVLLVTGRKDQLEALMEITQSEFRRFERGETLVIGYGHVGKSIADELDTAGVPHTVVDASADVDGVDVVGNAVEPETLRAAGIEDARSVILALPDDTLTEFATLVIRELSPATEVIARVEESGSIQKMYRAGADYVLSLAAVTGRMIASTVIDGEDVLALDRQIEVVRTAAPGLVGTRIGDALVRTRTGCTVVAINRDGALTTEVGPNSRVRDGDKLVVAGTTEGIRAFTDAFV</sequence>
<dbReference type="AlphaFoldDB" id="A0A4D6GTB2"/>
<dbReference type="Gene3D" id="3.30.70.1450">
    <property type="entry name" value="Regulator of K+ conductance, C-terminal domain"/>
    <property type="match status" value="2"/>
</dbReference>
<keyword evidence="1" id="KW-0472">Membrane</keyword>
<dbReference type="EMBL" id="VRYN01000002">
    <property type="protein sequence ID" value="TYO76546.1"/>
    <property type="molecule type" value="Genomic_DNA"/>
</dbReference>
<evidence type="ECO:0000313" key="6">
    <source>
        <dbReference type="Proteomes" id="UP000296216"/>
    </source>
</evidence>
<feature type="domain" description="RCK N-terminal" evidence="2">
    <location>
        <begin position="339"/>
        <end position="448"/>
    </location>
</feature>
<protein>
    <submittedName>
        <fullName evidence="4">Ion channel pore / TrkA domain protein</fullName>
    </submittedName>
    <submittedName>
        <fullName evidence="5">Trk K+ transport system, NAD-binding component</fullName>
    </submittedName>
</protein>
<feature type="domain" description="RCK C-terminal" evidence="3">
    <location>
        <begin position="247"/>
        <end position="332"/>
    </location>
</feature>
<dbReference type="EMBL" id="CP038631">
    <property type="protein sequence ID" value="QCC44406.1"/>
    <property type="molecule type" value="Genomic_DNA"/>
</dbReference>
<dbReference type="InterPro" id="IPR036721">
    <property type="entry name" value="RCK_C_sf"/>
</dbReference>
<reference evidence="4 6" key="1">
    <citation type="journal article" date="2019" name="Microbiol. Resour. Announc.">
        <title>The Genome Sequence of the Halobacterium salinarum Type Strain Is Closely Related to That of Laboratory Strains NRC-1 and R1.</title>
        <authorList>
            <person name="Pfeiffer F."/>
            <person name="Marchfelder A."/>
            <person name="Habermann B."/>
            <person name="Dyall-Smith M.L."/>
        </authorList>
    </citation>
    <scope>NUCLEOTIDE SEQUENCE [LARGE SCALE GENOMIC DNA]</scope>
    <source>
        <strain evidence="4">91-R6</strain>
        <strain evidence="6">ATCC 33171 / DSM 3754 / JCM 8978 / NBRC 102687 / NCIMB 764 / 91-R6</strain>
    </source>
</reference>
<feature type="transmembrane region" description="Helical" evidence="1">
    <location>
        <begin position="9"/>
        <end position="28"/>
    </location>
</feature>
<accession>A0A4D6GTB2</accession>
<dbReference type="Proteomes" id="UP000323075">
    <property type="component" value="Unassembled WGS sequence"/>
</dbReference>
<reference evidence="5 7" key="2">
    <citation type="submission" date="2019-07" db="EMBL/GenBank/DDBJ databases">
        <title>Genomic Encyclopedia of Archaeal and Bacterial Type Strains, Phase II (KMG-II): from individual species to whole genera.</title>
        <authorList>
            <person name="Goeker M."/>
        </authorList>
    </citation>
    <scope>NUCLEOTIDE SEQUENCE [LARGE SCALE GENOMIC DNA]</scope>
    <source>
        <strain evidence="5 7">DSM 3754</strain>
    </source>
</reference>
<organism evidence="4 6">
    <name type="scientific">Halobacterium salinarum (strain ATCC 33171 / DSM 3754 / JCM 8978 / NBRC 102687 / NCIMB 764 / 91-R6)</name>
    <dbReference type="NCBI Taxonomy" id="2597657"/>
    <lineage>
        <taxon>Archaea</taxon>
        <taxon>Methanobacteriati</taxon>
        <taxon>Methanobacteriota</taxon>
        <taxon>Stenosarchaea group</taxon>
        <taxon>Halobacteria</taxon>
        <taxon>Halobacteriales</taxon>
        <taxon>Halobacteriaceae</taxon>
        <taxon>Halobacterium</taxon>
    </lineage>
</organism>
<dbReference type="PROSITE" id="PS51202">
    <property type="entry name" value="RCK_C"/>
    <property type="match status" value="2"/>
</dbReference>